<name>A0A6L5EBQ1_9ENTR</name>
<protein>
    <submittedName>
        <fullName evidence="4">Glycosyltransferase family 8 protein</fullName>
    </submittedName>
</protein>
<reference evidence="4 5" key="1">
    <citation type="submission" date="2019-10" db="EMBL/GenBank/DDBJ databases">
        <title>Characterization of a new Citrobacter species.</title>
        <authorList>
            <person name="Goncalves Ribeiro T."/>
            <person name="Izdebski R."/>
            <person name="Urbanowicz P."/>
            <person name="Carmeli Y."/>
            <person name="Gniadkowski M."/>
            <person name="Peixe L."/>
        </authorList>
    </citation>
    <scope>NUCLEOTIDE SEQUENCE [LARGE SCALE GENOMIC DNA]</scope>
    <source>
        <strain evidence="4 5">NMI7905_11</strain>
    </source>
</reference>
<evidence type="ECO:0000256" key="3">
    <source>
        <dbReference type="ARBA" id="ARBA00022723"/>
    </source>
</evidence>
<dbReference type="CDD" id="cd04194">
    <property type="entry name" value="GT8_A4GalT_like"/>
    <property type="match status" value="1"/>
</dbReference>
<keyword evidence="1" id="KW-0328">Glycosyltransferase</keyword>
<dbReference type="GO" id="GO:0016757">
    <property type="term" value="F:glycosyltransferase activity"/>
    <property type="evidence" value="ECO:0007669"/>
    <property type="project" value="UniProtKB-KW"/>
</dbReference>
<dbReference type="Proteomes" id="UP000475079">
    <property type="component" value="Unassembled WGS sequence"/>
</dbReference>
<dbReference type="GO" id="GO:0046872">
    <property type="term" value="F:metal ion binding"/>
    <property type="evidence" value="ECO:0007669"/>
    <property type="project" value="UniProtKB-KW"/>
</dbReference>
<dbReference type="AlphaFoldDB" id="A0A6L5EBQ1"/>
<evidence type="ECO:0000313" key="5">
    <source>
        <dbReference type="Proteomes" id="UP000475079"/>
    </source>
</evidence>
<dbReference type="Gene3D" id="3.90.550.10">
    <property type="entry name" value="Spore Coat Polysaccharide Biosynthesis Protein SpsA, Chain A"/>
    <property type="match status" value="1"/>
</dbReference>
<dbReference type="InterPro" id="IPR050748">
    <property type="entry name" value="Glycosyltrans_8_dom-fam"/>
</dbReference>
<dbReference type="PANTHER" id="PTHR13778">
    <property type="entry name" value="GLYCOSYLTRANSFERASE 8 DOMAIN-CONTAINING PROTEIN"/>
    <property type="match status" value="1"/>
</dbReference>
<keyword evidence="5" id="KW-1185">Reference proteome</keyword>
<accession>A0A6L5EBQ1</accession>
<dbReference type="InterPro" id="IPR029044">
    <property type="entry name" value="Nucleotide-diphossugar_trans"/>
</dbReference>
<organism evidence="4 5">
    <name type="scientific">Citrobacter telavivensis</name>
    <dbReference type="NCBI Taxonomy" id="2653932"/>
    <lineage>
        <taxon>Bacteria</taxon>
        <taxon>Pseudomonadati</taxon>
        <taxon>Pseudomonadota</taxon>
        <taxon>Gammaproteobacteria</taxon>
        <taxon>Enterobacterales</taxon>
        <taxon>Enterobacteriaceae</taxon>
        <taxon>Citrobacter</taxon>
    </lineage>
</organism>
<dbReference type="InterPro" id="IPR002495">
    <property type="entry name" value="Glyco_trans_8"/>
</dbReference>
<dbReference type="PANTHER" id="PTHR13778:SF47">
    <property type="entry name" value="LIPOPOLYSACCHARIDE 1,3-GALACTOSYLTRANSFERASE"/>
    <property type="match status" value="1"/>
</dbReference>
<dbReference type="Pfam" id="PF01501">
    <property type="entry name" value="Glyco_transf_8"/>
    <property type="match status" value="1"/>
</dbReference>
<dbReference type="RefSeq" id="WP_152400639.1">
    <property type="nucleotide sequence ID" value="NZ_WHIY01000009.1"/>
</dbReference>
<keyword evidence="3" id="KW-0479">Metal-binding</keyword>
<evidence type="ECO:0000313" key="4">
    <source>
        <dbReference type="EMBL" id="MPQ52113.1"/>
    </source>
</evidence>
<keyword evidence="2 4" id="KW-0808">Transferase</keyword>
<comment type="caution">
    <text evidence="4">The sequence shown here is derived from an EMBL/GenBank/DDBJ whole genome shotgun (WGS) entry which is preliminary data.</text>
</comment>
<sequence length="326" mass="37828">MTNVSNFVTSKEELFLNSEALTNTLHISFCFDRGFVMPAGVAIFSIIGNNKNINLHFHLLVSDVSDNDLTLFYKLNRPNVLITIYHINRDFNINPDTLVLGIPLSTCLRFLIPEVIDQSIDNIMYLDCDIICYGCLIELIDYDLQNNIAGVISDSIEMQARIDKLDYGIKFNKYFNAGVMLINNKEWRKNNITQNALTMINSGKVFRYADQDVLNILLNGKLQYLDAKFNNKTTLSIYHDAEDENIQNTVIMHYVTPNKPWYLIFNASNFSRYFSQSPWCKAKRHLAPSASEIRLKSKMLWKDSQYGEAIYYYLSYLLMKIFRIKF</sequence>
<evidence type="ECO:0000256" key="2">
    <source>
        <dbReference type="ARBA" id="ARBA00022679"/>
    </source>
</evidence>
<proteinExistence type="predicted"/>
<dbReference type="EMBL" id="WHIY01000009">
    <property type="protein sequence ID" value="MPQ52113.1"/>
    <property type="molecule type" value="Genomic_DNA"/>
</dbReference>
<gene>
    <name evidence="4" type="ORF">GBB84_14490</name>
</gene>
<evidence type="ECO:0000256" key="1">
    <source>
        <dbReference type="ARBA" id="ARBA00022676"/>
    </source>
</evidence>
<dbReference type="SUPFAM" id="SSF53448">
    <property type="entry name" value="Nucleotide-diphospho-sugar transferases"/>
    <property type="match status" value="1"/>
</dbReference>